<keyword evidence="3" id="KW-0456">Lyase</keyword>
<dbReference type="GO" id="GO:0000175">
    <property type="term" value="F:3'-5'-RNA exonuclease activity"/>
    <property type="evidence" value="ECO:0007669"/>
    <property type="project" value="TreeGrafter"/>
</dbReference>
<dbReference type="EMBL" id="KV722391">
    <property type="protein sequence ID" value="OCH91131.1"/>
    <property type="molecule type" value="Genomic_DNA"/>
</dbReference>
<evidence type="ECO:0000256" key="6">
    <source>
        <dbReference type="ARBA" id="ARBA00030030"/>
    </source>
</evidence>
<organism evidence="8 9">
    <name type="scientific">Obba rivulosa</name>
    <dbReference type="NCBI Taxonomy" id="1052685"/>
    <lineage>
        <taxon>Eukaryota</taxon>
        <taxon>Fungi</taxon>
        <taxon>Dikarya</taxon>
        <taxon>Basidiomycota</taxon>
        <taxon>Agaricomycotina</taxon>
        <taxon>Agaricomycetes</taxon>
        <taxon>Polyporales</taxon>
        <taxon>Gelatoporiaceae</taxon>
        <taxon>Obba</taxon>
    </lineage>
</organism>
<feature type="region of interest" description="Disordered" evidence="7">
    <location>
        <begin position="233"/>
        <end position="259"/>
    </location>
</feature>
<evidence type="ECO:0000256" key="5">
    <source>
        <dbReference type="ARBA" id="ARBA00029543"/>
    </source>
</evidence>
<dbReference type="GO" id="GO:0016829">
    <property type="term" value="F:lyase activity"/>
    <property type="evidence" value="ECO:0007669"/>
    <property type="project" value="UniProtKB-KW"/>
</dbReference>
<dbReference type="AlphaFoldDB" id="A0A8E2AV31"/>
<protein>
    <recommendedName>
        <fullName evidence="5">U6 snRNA phosphodiesterase 1</fullName>
    </recommendedName>
    <alternativeName>
        <fullName evidence="6">3'-5' RNA exonuclease USB1</fullName>
    </alternativeName>
</protein>
<evidence type="ECO:0000313" key="8">
    <source>
        <dbReference type="EMBL" id="OCH91131.1"/>
    </source>
</evidence>
<evidence type="ECO:0000256" key="4">
    <source>
        <dbReference type="ARBA" id="ARBA00023242"/>
    </source>
</evidence>
<evidence type="ECO:0000256" key="7">
    <source>
        <dbReference type="SAM" id="MobiDB-lite"/>
    </source>
</evidence>
<proteinExistence type="predicted"/>
<keyword evidence="4" id="KW-0539">Nucleus</keyword>
<dbReference type="OrthoDB" id="49151at2759"/>
<dbReference type="GO" id="GO:0005634">
    <property type="term" value="C:nucleus"/>
    <property type="evidence" value="ECO:0007669"/>
    <property type="project" value="TreeGrafter"/>
</dbReference>
<keyword evidence="9" id="KW-1185">Reference proteome</keyword>
<dbReference type="PANTHER" id="PTHR13522">
    <property type="entry name" value="U6 SNRNA PHOSPHODIESTERASE 1"/>
    <property type="match status" value="1"/>
</dbReference>
<gene>
    <name evidence="8" type="ORF">OBBRIDRAFT_729439</name>
</gene>
<sequence>MKRVPSLVPYGSSDEEEPALPPPQKKRKLPALPSSLAPQRPVDNPALHQGRVRTTPHVEGQFAAYVYVPLRLDRGTPLSRLLDDVFAFAKDQVPSLHPIGVQEILASTGVTTGEHELHISLTRPVYLRAHQREGFKNAVRAVARAHSTFTASFAAFAELTNDERTRTFLAVEIGAGHSELKAVSDALVPTLRSLRQKEFYSAPRFHASIAWALLADQAAVVTPPSLSTAAGIELDSSTPLRSPVPTPDGTPAPLAESASETQPQFLGIPHFPRDLVQDVNKRFGARLVSRQTSIFQVDEVCVRIGKEVSRFKLG</sequence>
<evidence type="ECO:0000313" key="9">
    <source>
        <dbReference type="Proteomes" id="UP000250043"/>
    </source>
</evidence>
<dbReference type="Pfam" id="PF09749">
    <property type="entry name" value="HVSL"/>
    <property type="match status" value="1"/>
</dbReference>
<dbReference type="GO" id="GO:0034477">
    <property type="term" value="P:U6 snRNA 3'-end processing"/>
    <property type="evidence" value="ECO:0007669"/>
    <property type="project" value="InterPro"/>
</dbReference>
<reference evidence="8 9" key="1">
    <citation type="submission" date="2016-07" db="EMBL/GenBank/DDBJ databases">
        <title>Draft genome of the white-rot fungus Obba rivulosa 3A-2.</title>
        <authorList>
            <consortium name="DOE Joint Genome Institute"/>
            <person name="Miettinen O."/>
            <person name="Riley R."/>
            <person name="Acob R."/>
            <person name="Barry K."/>
            <person name="Cullen D."/>
            <person name="De Vries R."/>
            <person name="Hainaut M."/>
            <person name="Hatakka A."/>
            <person name="Henrissat B."/>
            <person name="Hilden K."/>
            <person name="Kuo R."/>
            <person name="Labutti K."/>
            <person name="Lipzen A."/>
            <person name="Makela M.R."/>
            <person name="Sandor L."/>
            <person name="Spatafora J.W."/>
            <person name="Grigoriev I.V."/>
            <person name="Hibbett D.S."/>
        </authorList>
    </citation>
    <scope>NUCLEOTIDE SEQUENCE [LARGE SCALE GENOMIC DNA]</scope>
    <source>
        <strain evidence="8 9">3A-2</strain>
    </source>
</reference>
<keyword evidence="2" id="KW-0378">Hydrolase</keyword>
<evidence type="ECO:0000256" key="2">
    <source>
        <dbReference type="ARBA" id="ARBA00022801"/>
    </source>
</evidence>
<evidence type="ECO:0000256" key="1">
    <source>
        <dbReference type="ARBA" id="ARBA00022722"/>
    </source>
</evidence>
<feature type="region of interest" description="Disordered" evidence="7">
    <location>
        <begin position="1"/>
        <end position="47"/>
    </location>
</feature>
<name>A0A8E2AV31_9APHY</name>
<dbReference type="PANTHER" id="PTHR13522:SF3">
    <property type="entry name" value="U6 SNRNA PHOSPHODIESTERASE 1"/>
    <property type="match status" value="1"/>
</dbReference>
<keyword evidence="1" id="KW-0540">Nuclease</keyword>
<evidence type="ECO:0000256" key="3">
    <source>
        <dbReference type="ARBA" id="ARBA00023239"/>
    </source>
</evidence>
<accession>A0A8E2AV31</accession>
<dbReference type="Proteomes" id="UP000250043">
    <property type="component" value="Unassembled WGS sequence"/>
</dbReference>
<dbReference type="Gene3D" id="3.90.1140.10">
    <property type="entry name" value="Cyclic phosphodiesterase"/>
    <property type="match status" value="1"/>
</dbReference>
<dbReference type="InterPro" id="IPR027521">
    <property type="entry name" value="Usb1"/>
</dbReference>